<keyword evidence="3" id="KW-1185">Reference proteome</keyword>
<evidence type="ECO:0000313" key="3">
    <source>
        <dbReference type="Proteomes" id="UP000198688"/>
    </source>
</evidence>
<keyword evidence="1" id="KW-0732">Signal</keyword>
<proteinExistence type="predicted"/>
<dbReference type="Proteomes" id="UP000198688">
    <property type="component" value="Chromosome I"/>
</dbReference>
<feature type="signal peptide" evidence="1">
    <location>
        <begin position="1"/>
        <end position="24"/>
    </location>
</feature>
<accession>A0A1H1U3B7</accession>
<evidence type="ECO:0000256" key="1">
    <source>
        <dbReference type="SAM" id="SignalP"/>
    </source>
</evidence>
<evidence type="ECO:0008006" key="4">
    <source>
        <dbReference type="Google" id="ProtNLM"/>
    </source>
</evidence>
<sequence>MRHRMTAVPVALSVVAVLVSGCSAQDIAFDTFSPPARDGQATLTVHDRWESCDKVASAVSASATAGEGASTTAEEGAGDLLDQERFDQEAFSLPLLDDGFQPVAAIICGRGPDGGYDWVAEEARAEDLTAMLAALRLPDEAPTAEACTLELPAVPRLFLLDSAGRWIRPGIPIDACAKPRTEVTDAYYALVITVESRRVLKQG</sequence>
<dbReference type="EMBL" id="LT629758">
    <property type="protein sequence ID" value="SDS66831.1"/>
    <property type="molecule type" value="Genomic_DNA"/>
</dbReference>
<organism evidence="2 3">
    <name type="scientific">Actinoplanes derwentensis</name>
    <dbReference type="NCBI Taxonomy" id="113562"/>
    <lineage>
        <taxon>Bacteria</taxon>
        <taxon>Bacillati</taxon>
        <taxon>Actinomycetota</taxon>
        <taxon>Actinomycetes</taxon>
        <taxon>Micromonosporales</taxon>
        <taxon>Micromonosporaceae</taxon>
        <taxon>Actinoplanes</taxon>
    </lineage>
</organism>
<name>A0A1H1U3B7_9ACTN</name>
<dbReference type="STRING" id="113562.SAMN04489716_1317"/>
<evidence type="ECO:0000313" key="2">
    <source>
        <dbReference type="EMBL" id="SDS66831.1"/>
    </source>
</evidence>
<gene>
    <name evidence="2" type="ORF">SAMN04489716_1317</name>
</gene>
<reference evidence="2 3" key="1">
    <citation type="submission" date="2016-10" db="EMBL/GenBank/DDBJ databases">
        <authorList>
            <person name="de Groot N.N."/>
        </authorList>
    </citation>
    <scope>NUCLEOTIDE SEQUENCE [LARGE SCALE GENOMIC DNA]</scope>
    <source>
        <strain evidence="2 3">DSM 43941</strain>
    </source>
</reference>
<dbReference type="PROSITE" id="PS51257">
    <property type="entry name" value="PROKAR_LIPOPROTEIN"/>
    <property type="match status" value="1"/>
</dbReference>
<feature type="chain" id="PRO_5009261760" description="Lipoprotein" evidence="1">
    <location>
        <begin position="25"/>
        <end position="203"/>
    </location>
</feature>
<dbReference type="AlphaFoldDB" id="A0A1H1U3B7"/>
<protein>
    <recommendedName>
        <fullName evidence="4">Lipoprotein</fullName>
    </recommendedName>
</protein>